<evidence type="ECO:0000256" key="1">
    <source>
        <dbReference type="ARBA" id="ARBA00022723"/>
    </source>
</evidence>
<feature type="domain" description="VWFA" evidence="4">
    <location>
        <begin position="275"/>
        <end position="529"/>
    </location>
</feature>
<name>W7QU84_9ALTE</name>
<dbReference type="eggNOG" id="COG3419">
    <property type="taxonomic scope" value="Bacteria"/>
</dbReference>
<dbReference type="Pfam" id="PF05567">
    <property type="entry name" value="T4P_PilY1"/>
    <property type="match status" value="1"/>
</dbReference>
<reference evidence="5 6" key="1">
    <citation type="journal article" date="2014" name="Genome Announc.">
        <title>Draft Genome Sequence of the Agar-Degrading Bacterium Catenovulum sp. Strain DS-2, Isolated from Intestines of Haliotis diversicolor.</title>
        <authorList>
            <person name="Shan D."/>
            <person name="Li X."/>
            <person name="Gu Z."/>
            <person name="Wei G."/>
            <person name="Gao Z."/>
            <person name="Shao Z."/>
        </authorList>
    </citation>
    <scope>NUCLEOTIDE SEQUENCE [LARGE SCALE GENOMIC DNA]</scope>
    <source>
        <strain evidence="5 6">DS-2</strain>
    </source>
</reference>
<evidence type="ECO:0000256" key="2">
    <source>
        <dbReference type="ARBA" id="ARBA00022837"/>
    </source>
</evidence>
<dbReference type="InterPro" id="IPR008707">
    <property type="entry name" value="B-propeller_PilY1"/>
</dbReference>
<dbReference type="GO" id="GO:0046872">
    <property type="term" value="F:metal ion binding"/>
    <property type="evidence" value="ECO:0007669"/>
    <property type="project" value="UniProtKB-KW"/>
</dbReference>
<protein>
    <submittedName>
        <fullName evidence="5">Type IV pilin biogenesis protein, putative</fullName>
    </submittedName>
</protein>
<dbReference type="EMBL" id="ARZY01000031">
    <property type="protein sequence ID" value="EWH09010.1"/>
    <property type="molecule type" value="Genomic_DNA"/>
</dbReference>
<dbReference type="PATRIC" id="fig|1328313.3.peg.2975"/>
<organism evidence="5 6">
    <name type="scientific">Catenovulum agarivorans DS-2</name>
    <dbReference type="NCBI Taxonomy" id="1328313"/>
    <lineage>
        <taxon>Bacteria</taxon>
        <taxon>Pseudomonadati</taxon>
        <taxon>Pseudomonadota</taxon>
        <taxon>Gammaproteobacteria</taxon>
        <taxon>Alteromonadales</taxon>
        <taxon>Alteromonadaceae</taxon>
        <taxon>Catenovulum</taxon>
    </lineage>
</organism>
<keyword evidence="6" id="KW-1185">Reference proteome</keyword>
<dbReference type="Proteomes" id="UP000019276">
    <property type="component" value="Unassembled WGS sequence"/>
</dbReference>
<evidence type="ECO:0000313" key="6">
    <source>
        <dbReference type="Proteomes" id="UP000019276"/>
    </source>
</evidence>
<feature type="chain" id="PRO_5004898511" evidence="3">
    <location>
        <begin position="25"/>
        <end position="1241"/>
    </location>
</feature>
<dbReference type="InterPro" id="IPR002035">
    <property type="entry name" value="VWF_A"/>
</dbReference>
<dbReference type="PROSITE" id="PS50234">
    <property type="entry name" value="VWFA"/>
    <property type="match status" value="1"/>
</dbReference>
<keyword evidence="2" id="KW-0106">Calcium</keyword>
<evidence type="ECO:0000259" key="4">
    <source>
        <dbReference type="PROSITE" id="PS50234"/>
    </source>
</evidence>
<dbReference type="RefSeq" id="WP_035015571.1">
    <property type="nucleotide sequence ID" value="NZ_ARZY01000031.1"/>
</dbReference>
<keyword evidence="3" id="KW-0732">Signal</keyword>
<comment type="caution">
    <text evidence="5">The sequence shown here is derived from an EMBL/GenBank/DDBJ whole genome shotgun (WGS) entry which is preliminary data.</text>
</comment>
<accession>W7QU84</accession>
<dbReference type="Gene3D" id="3.40.50.410">
    <property type="entry name" value="von Willebrand factor, type A domain"/>
    <property type="match status" value="1"/>
</dbReference>
<evidence type="ECO:0000256" key="3">
    <source>
        <dbReference type="SAM" id="SignalP"/>
    </source>
</evidence>
<dbReference type="AlphaFoldDB" id="W7QU84"/>
<evidence type="ECO:0000313" key="5">
    <source>
        <dbReference type="EMBL" id="EWH09010.1"/>
    </source>
</evidence>
<sequence length="1241" mass="133843">MNISKLAAYLSVSAAVLTSFYSGAEDIELYVRNIADRVGTAPQVMIIFDNSGSMRRSESVRSSYDPTASYPGRYTNGANDRAVFFTIGAAGVAELPDPVDDERRFNEAINACNQSFIPLYGLWKHKSTGAEINGYELEQQGLNYADYNLIEGGQGYYVDRVAEYYSSGQNKNTWRSLRENNGMNATDVMDCLKDILEIDQNNPGEFGAQNGNGTPISAGLPVNGMVTGNGNNRVVHTHYFVSDPNNIENDATYQSAKATFADVNVVTLYTGNYLNWKTAADEDVGTTNRSRLDIAKDAITSVINATSTVDFGLSLFNINYPNENNNDGGRIVSAIKNRTSAETQTLLNTVNNIRAETNTPLCETMYEVYRYYAGLSVQYGNENGSDVPYWLDHSDVYIQPGKDTSAESGGNYISPYGNNCRNEAYVVLITDGYPTVDRNADNAVAGLPGAISSSRVDGNYLPVLSEWMYNHDVNTNLDGVQNVVSYTIGFGSDALSAEPILRAAAQKGGGEYYAATDPDELASALQQALISILEQSASFTSPSVASNNFDRTRSLDNVYYSMFFPEDGPRWPGNLKKLVVTNNVIVDSNGLPAIDSNGNIANTAFTFWGATSNCESGNVCADGNDVNRGGVAEYLANKSPADRDIYSNVGPGGALQNFTPANVSSGVGNLANVLGVANGEEAELINWARGQDVHDEDNDGNTSEMRLDVFGDPLHSKPLVINYGGSAENQDLRVVVGTNAGFLHMFDDNGSNLTESWSFIPNSLFPNLDPLRDNLTNDAKVYGMDGSPVAYVKDVDGTVNAGDGDKVWLFAGMRRGGNQYFAFDVTSPDSPSMKWSITGGSSDFPTLGQTWSQPIVGFIKASQIDASTPVLIFGAGYASDSDSTGATDTGRGIYIVNADTGQRIWSFTPDTNLANNTLVNIQDAIPAKVGALDSDFDGYIDRIYAGDLGGNIWRMDLFGSDPTKWTAYQLAALSGSDAADKRKFFNEPTIVRTFINVKKRVSVQSNENSTIIVSKEVPYEGIVIGSGDRAHPNSSTVNDKLYVIQDRNIITDSYTSTPSWSGISESDLFDMTGDPVQQSIADDDLDSLLIDGLSTKKGWYIDLPRMGEKSLSAARVIGGVAYFTSYTPPDSGVLANSCTIKAGTGRLYAMDLSYGTQIYDWGTEMVVGNRIPDTPVTFAGENESGKSLLSFIGVGQGENNTGVIEAKGSTGEPGQSCADSNTCDVDFGLKTYKLHTKVEEK</sequence>
<dbReference type="InterPro" id="IPR036465">
    <property type="entry name" value="vWFA_dom_sf"/>
</dbReference>
<dbReference type="OrthoDB" id="7156875at2"/>
<proteinExistence type="predicted"/>
<dbReference type="STRING" id="1328313.DS2_14589"/>
<dbReference type="SUPFAM" id="SSF53300">
    <property type="entry name" value="vWA-like"/>
    <property type="match status" value="1"/>
</dbReference>
<feature type="signal peptide" evidence="3">
    <location>
        <begin position="1"/>
        <end position="24"/>
    </location>
</feature>
<gene>
    <name evidence="5" type="ORF">DS2_14589</name>
</gene>
<keyword evidence="1" id="KW-0479">Metal-binding</keyword>